<organism evidence="1 2">
    <name type="scientific">Ladona fulva</name>
    <name type="common">Scarce chaser dragonfly</name>
    <name type="synonym">Libellula fulva</name>
    <dbReference type="NCBI Taxonomy" id="123851"/>
    <lineage>
        <taxon>Eukaryota</taxon>
        <taxon>Metazoa</taxon>
        <taxon>Ecdysozoa</taxon>
        <taxon>Arthropoda</taxon>
        <taxon>Hexapoda</taxon>
        <taxon>Insecta</taxon>
        <taxon>Pterygota</taxon>
        <taxon>Palaeoptera</taxon>
        <taxon>Odonata</taxon>
        <taxon>Epiprocta</taxon>
        <taxon>Anisoptera</taxon>
        <taxon>Libelluloidea</taxon>
        <taxon>Libellulidae</taxon>
        <taxon>Ladona</taxon>
    </lineage>
</organism>
<name>A0A8K0PAH0_LADFU</name>
<protein>
    <submittedName>
        <fullName evidence="1">Uncharacterized protein</fullName>
    </submittedName>
</protein>
<gene>
    <name evidence="1" type="ORF">J437_LFUL019541</name>
</gene>
<accession>A0A8K0PAH0</accession>
<comment type="caution">
    <text evidence="1">The sequence shown here is derived from an EMBL/GenBank/DDBJ whole genome shotgun (WGS) entry which is preliminary data.</text>
</comment>
<dbReference type="AlphaFoldDB" id="A0A8K0PAH0"/>
<dbReference type="Proteomes" id="UP000792457">
    <property type="component" value="Unassembled WGS sequence"/>
</dbReference>
<reference evidence="1" key="1">
    <citation type="submission" date="2013-04" db="EMBL/GenBank/DDBJ databases">
        <authorList>
            <person name="Qu J."/>
            <person name="Murali S.C."/>
            <person name="Bandaranaike D."/>
            <person name="Bellair M."/>
            <person name="Blankenburg K."/>
            <person name="Chao H."/>
            <person name="Dinh H."/>
            <person name="Doddapaneni H."/>
            <person name="Downs B."/>
            <person name="Dugan-Rocha S."/>
            <person name="Elkadiri S."/>
            <person name="Gnanaolivu R.D."/>
            <person name="Hernandez B."/>
            <person name="Javaid M."/>
            <person name="Jayaseelan J.C."/>
            <person name="Lee S."/>
            <person name="Li M."/>
            <person name="Ming W."/>
            <person name="Munidasa M."/>
            <person name="Muniz J."/>
            <person name="Nguyen L."/>
            <person name="Ongeri F."/>
            <person name="Osuji N."/>
            <person name="Pu L.-L."/>
            <person name="Puazo M."/>
            <person name="Qu C."/>
            <person name="Quiroz J."/>
            <person name="Raj R."/>
            <person name="Weissenberger G."/>
            <person name="Xin Y."/>
            <person name="Zou X."/>
            <person name="Han Y."/>
            <person name="Richards S."/>
            <person name="Worley K."/>
            <person name="Muzny D."/>
            <person name="Gibbs R."/>
        </authorList>
    </citation>
    <scope>NUCLEOTIDE SEQUENCE</scope>
    <source>
        <strain evidence="1">Sampled in the wild</strain>
    </source>
</reference>
<evidence type="ECO:0000313" key="1">
    <source>
        <dbReference type="EMBL" id="KAG8240006.1"/>
    </source>
</evidence>
<evidence type="ECO:0000313" key="2">
    <source>
        <dbReference type="Proteomes" id="UP000792457"/>
    </source>
</evidence>
<keyword evidence="2" id="KW-1185">Reference proteome</keyword>
<sequence length="121" mass="14315">MVRTRGLVDQSVNHSIHRKILHKVVPCPLPQPSVGARSTSLPVSRLRVMKLRRVFIGNLWKRHVTRRCWLFKEGITDTHDEERRWRPSNFPNDIAAKIEETILEDHRLMLDHLLELFQHIS</sequence>
<proteinExistence type="predicted"/>
<dbReference type="EMBL" id="KZ310675">
    <property type="protein sequence ID" value="KAG8240006.1"/>
    <property type="molecule type" value="Genomic_DNA"/>
</dbReference>
<reference evidence="1" key="2">
    <citation type="submission" date="2017-10" db="EMBL/GenBank/DDBJ databases">
        <title>Ladona fulva Genome sequencing and assembly.</title>
        <authorList>
            <person name="Murali S."/>
            <person name="Richards S."/>
            <person name="Bandaranaike D."/>
            <person name="Bellair M."/>
            <person name="Blankenburg K."/>
            <person name="Chao H."/>
            <person name="Dinh H."/>
            <person name="Doddapaneni H."/>
            <person name="Dugan-Rocha S."/>
            <person name="Elkadiri S."/>
            <person name="Gnanaolivu R."/>
            <person name="Hernandez B."/>
            <person name="Skinner E."/>
            <person name="Javaid M."/>
            <person name="Lee S."/>
            <person name="Li M."/>
            <person name="Ming W."/>
            <person name="Munidasa M."/>
            <person name="Muniz J."/>
            <person name="Nguyen L."/>
            <person name="Hughes D."/>
            <person name="Osuji N."/>
            <person name="Pu L.-L."/>
            <person name="Puazo M."/>
            <person name="Qu C."/>
            <person name="Quiroz J."/>
            <person name="Raj R."/>
            <person name="Weissenberger G."/>
            <person name="Xin Y."/>
            <person name="Zou X."/>
            <person name="Han Y."/>
            <person name="Worley K."/>
            <person name="Muzny D."/>
            <person name="Gibbs R."/>
        </authorList>
    </citation>
    <scope>NUCLEOTIDE SEQUENCE</scope>
    <source>
        <strain evidence="1">Sampled in the wild</strain>
    </source>
</reference>